<dbReference type="InterPro" id="IPR020825">
    <property type="entry name" value="Phe-tRNA_synthase-like_B3/B4"/>
</dbReference>
<dbReference type="InterPro" id="IPR045864">
    <property type="entry name" value="aa-tRNA-synth_II/BPL/LPL"/>
</dbReference>
<dbReference type="InterPro" id="IPR041616">
    <property type="entry name" value="PheRS_beta_core"/>
</dbReference>
<evidence type="ECO:0000256" key="5">
    <source>
        <dbReference type="ARBA" id="ARBA00022555"/>
    </source>
</evidence>
<dbReference type="NCBIfam" id="NF045760">
    <property type="entry name" value="YtpR"/>
    <property type="match status" value="1"/>
</dbReference>
<dbReference type="Gene3D" id="3.50.40.10">
    <property type="entry name" value="Phenylalanyl-trna Synthetase, Chain B, domain 3"/>
    <property type="match status" value="1"/>
</dbReference>
<dbReference type="FunFam" id="2.40.50.140:FF:000045">
    <property type="entry name" value="Phenylalanine--tRNA ligase beta subunit"/>
    <property type="match status" value="1"/>
</dbReference>
<dbReference type="PANTHER" id="PTHR10947">
    <property type="entry name" value="PHENYLALANYL-TRNA SYNTHETASE BETA CHAIN AND LEUCINE-RICH REPEAT-CONTAINING PROTEIN 47"/>
    <property type="match status" value="1"/>
</dbReference>
<dbReference type="SMART" id="SM00873">
    <property type="entry name" value="B3_4"/>
    <property type="match status" value="1"/>
</dbReference>
<evidence type="ECO:0000256" key="14">
    <source>
        <dbReference type="ARBA" id="ARBA00049255"/>
    </source>
</evidence>
<comment type="subcellular location">
    <subcellularLocation>
        <location evidence="1 15">Cytoplasm</location>
    </subcellularLocation>
</comment>
<evidence type="ECO:0000256" key="11">
    <source>
        <dbReference type="ARBA" id="ARBA00022884"/>
    </source>
</evidence>
<dbReference type="EMBL" id="CP031517">
    <property type="protein sequence ID" value="QOS39753.1"/>
    <property type="molecule type" value="Genomic_DNA"/>
</dbReference>
<dbReference type="GO" id="GO:0005524">
    <property type="term" value="F:ATP binding"/>
    <property type="evidence" value="ECO:0007669"/>
    <property type="project" value="UniProtKB-UniRule"/>
</dbReference>
<evidence type="ECO:0000256" key="3">
    <source>
        <dbReference type="ARBA" id="ARBA00011209"/>
    </source>
</evidence>
<feature type="binding site" evidence="15">
    <location>
        <position position="489"/>
    </location>
    <ligand>
        <name>Mg(2+)</name>
        <dbReference type="ChEBI" id="CHEBI:18420"/>
        <note>shared with alpha subunit</note>
    </ligand>
</feature>
<accession>A0A7M1XJP1</accession>
<dbReference type="SUPFAM" id="SSF55681">
    <property type="entry name" value="Class II aaRS and biotin synthetases"/>
    <property type="match status" value="1"/>
</dbReference>
<organism evidence="20 21">
    <name type="scientific">Treponema rectale</name>
    <dbReference type="NCBI Taxonomy" id="744512"/>
    <lineage>
        <taxon>Bacteria</taxon>
        <taxon>Pseudomonadati</taxon>
        <taxon>Spirochaetota</taxon>
        <taxon>Spirochaetia</taxon>
        <taxon>Spirochaetales</taxon>
        <taxon>Treponemataceae</taxon>
        <taxon>Treponema</taxon>
    </lineage>
</organism>
<dbReference type="InterPro" id="IPR009061">
    <property type="entry name" value="DNA-bd_dom_put_sf"/>
</dbReference>
<gene>
    <name evidence="15 20" type="primary">pheT</name>
    <name evidence="20" type="ORF">DYE49_04445</name>
</gene>
<protein>
    <recommendedName>
        <fullName evidence="15">Phenylalanine--tRNA ligase beta subunit</fullName>
        <ecNumber evidence="15">6.1.1.20</ecNumber>
    </recommendedName>
    <alternativeName>
        <fullName evidence="15">Phenylalanyl-tRNA synthetase beta subunit</fullName>
        <shortName evidence="15">PheRS</shortName>
    </alternativeName>
</protein>
<keyword evidence="10 15" id="KW-0460">Magnesium</keyword>
<evidence type="ECO:0000313" key="21">
    <source>
        <dbReference type="Proteomes" id="UP000593591"/>
    </source>
</evidence>
<dbReference type="SUPFAM" id="SSF46955">
    <property type="entry name" value="Putative DNA-binding domain"/>
    <property type="match status" value="1"/>
</dbReference>
<evidence type="ECO:0000256" key="1">
    <source>
        <dbReference type="ARBA" id="ARBA00004496"/>
    </source>
</evidence>
<dbReference type="Gene3D" id="3.30.56.10">
    <property type="match status" value="2"/>
</dbReference>
<feature type="binding site" evidence="15">
    <location>
        <position position="492"/>
    </location>
    <ligand>
        <name>Mg(2+)</name>
        <dbReference type="ChEBI" id="CHEBI:18420"/>
        <note>shared with alpha subunit</note>
    </ligand>
</feature>
<keyword evidence="13 15" id="KW-0030">Aminoacyl-tRNA synthetase</keyword>
<dbReference type="PROSITE" id="PS51447">
    <property type="entry name" value="FDX_ACB"/>
    <property type="match status" value="1"/>
</dbReference>
<keyword evidence="11 16" id="KW-0694">RNA-binding</keyword>
<evidence type="ECO:0000256" key="7">
    <source>
        <dbReference type="ARBA" id="ARBA00022723"/>
    </source>
</evidence>
<dbReference type="InterPro" id="IPR005147">
    <property type="entry name" value="tRNA_synthase_B5-dom"/>
</dbReference>
<evidence type="ECO:0000259" key="18">
    <source>
        <dbReference type="PROSITE" id="PS51447"/>
    </source>
</evidence>
<dbReference type="CDD" id="cd02796">
    <property type="entry name" value="tRNA_bind_bactPheRS"/>
    <property type="match status" value="1"/>
</dbReference>
<dbReference type="InterPro" id="IPR045060">
    <property type="entry name" value="Phe-tRNA-ligase_IIc_bsu"/>
</dbReference>
<evidence type="ECO:0000256" key="16">
    <source>
        <dbReference type="PROSITE-ProRule" id="PRU00209"/>
    </source>
</evidence>
<dbReference type="SUPFAM" id="SSF56037">
    <property type="entry name" value="PheT/TilS domain"/>
    <property type="match status" value="1"/>
</dbReference>
<evidence type="ECO:0000256" key="2">
    <source>
        <dbReference type="ARBA" id="ARBA00008653"/>
    </source>
</evidence>
<feature type="binding site" evidence="15">
    <location>
        <position position="483"/>
    </location>
    <ligand>
        <name>Mg(2+)</name>
        <dbReference type="ChEBI" id="CHEBI:18420"/>
        <note>shared with alpha subunit</note>
    </ligand>
</feature>
<feature type="domain" description="B5" evidence="19">
    <location>
        <begin position="433"/>
        <end position="505"/>
    </location>
</feature>
<name>A0A7M1XJP1_9SPIR</name>
<dbReference type="InterPro" id="IPR012340">
    <property type="entry name" value="NA-bd_OB-fold"/>
</dbReference>
<feature type="domain" description="FDX-ACB" evidence="18">
    <location>
        <begin position="722"/>
        <end position="813"/>
    </location>
</feature>
<dbReference type="Pfam" id="PF03484">
    <property type="entry name" value="B5"/>
    <property type="match status" value="1"/>
</dbReference>
<dbReference type="GO" id="GO:0000287">
    <property type="term" value="F:magnesium ion binding"/>
    <property type="evidence" value="ECO:0007669"/>
    <property type="project" value="UniProtKB-UniRule"/>
</dbReference>
<sequence length="815" mass="90899">MVSMTSSVSTLTTSSSSISSERSKVMLFSYKELSRLVDLSSFTPETLRDRLTFAGFEVEGMEALASASKLVIGHILTCVPHPDSDHLHLLTVDCGSEGILDIVCGAPNARKGLNVIVALVGCELPALKETIKKGSIRGKESNGMCCSLLELGVSKDALDENSPSLNGIEELPEDAPIGEHEVLKYLNLDDTILDINVLANRPDCLSYVGMAREISSLTGAKMSDIPSFKNEYKDEVSCETLSDKCVRFDLLSLRNIVVKKETPLAIRRVLLANGIRSLDPIVDLGNYVMLLSGQPFNMYDADKNATKKYLCRDDLEGKFTCFDGKEVDLIKGDLVITDGNNSPLCLAGVMAGDKASVTSSSKNIDVEAAIFYHANIRHTCNRLGMSSASSQLFAKERNPKMIPEALAIMISVLPEFFESYEITSYHSDNKAENVNKPFEFSYDALNKRLGSSYTKEEIDAVLDAYRVTRVDENHLLAPIDRVDLNEQCDIDEEVFRYYPASKIMPSLDHFPITHGQLTPAQKMKRDLRELLVSRGFEEILSFTLISEKEDASIRVFDKNESYRIINPMTKDHEIVRSDLLPSMISTINYNVSHQNSDLALFEISDIDTPKGNRLYLSLGLRGEKGLSEKFQMRAYDFFDMKGVIEAIFSKLGIANTRYRLNYSTNEQFHPKASADIFMGKDKVGTFGQLHPNFCKDKILVAELDLGYLFNLKGLKTKFSSFNSFPMVKRDLSFKMNDKVTYAMLKKQILSIKNSYVKEVDYFDDFTDKVTNERFLGVSLLMAKEDGTLNDVEISSALDAVKNGIKANLGLTIRGE</sequence>
<comment type="subunit">
    <text evidence="3 15">Tetramer of two alpha and two beta subunits.</text>
</comment>
<dbReference type="HAMAP" id="MF_00283">
    <property type="entry name" value="Phe_tRNA_synth_beta1"/>
    <property type="match status" value="1"/>
</dbReference>
<feature type="binding site" evidence="15">
    <location>
        <position position="493"/>
    </location>
    <ligand>
        <name>Mg(2+)</name>
        <dbReference type="ChEBI" id="CHEBI:18420"/>
        <note>shared with alpha subunit</note>
    </ligand>
</feature>
<evidence type="ECO:0000256" key="15">
    <source>
        <dbReference type="HAMAP-Rule" id="MF_00283"/>
    </source>
</evidence>
<evidence type="ECO:0000256" key="9">
    <source>
        <dbReference type="ARBA" id="ARBA00022840"/>
    </source>
</evidence>
<dbReference type="SUPFAM" id="SSF54991">
    <property type="entry name" value="Anticodon-binding domain of PheRS"/>
    <property type="match status" value="1"/>
</dbReference>
<evidence type="ECO:0000256" key="6">
    <source>
        <dbReference type="ARBA" id="ARBA00022598"/>
    </source>
</evidence>
<evidence type="ECO:0000256" key="12">
    <source>
        <dbReference type="ARBA" id="ARBA00022917"/>
    </source>
</evidence>
<evidence type="ECO:0000256" key="8">
    <source>
        <dbReference type="ARBA" id="ARBA00022741"/>
    </source>
</evidence>
<dbReference type="PROSITE" id="PS50886">
    <property type="entry name" value="TRBD"/>
    <property type="match status" value="1"/>
</dbReference>
<evidence type="ECO:0000259" key="17">
    <source>
        <dbReference type="PROSITE" id="PS50886"/>
    </source>
</evidence>
<dbReference type="Proteomes" id="UP000593591">
    <property type="component" value="Chromosome"/>
</dbReference>
<comment type="catalytic activity">
    <reaction evidence="14 15">
        <text>tRNA(Phe) + L-phenylalanine + ATP = L-phenylalanyl-tRNA(Phe) + AMP + diphosphate + H(+)</text>
        <dbReference type="Rhea" id="RHEA:19413"/>
        <dbReference type="Rhea" id="RHEA-COMP:9668"/>
        <dbReference type="Rhea" id="RHEA-COMP:9699"/>
        <dbReference type="ChEBI" id="CHEBI:15378"/>
        <dbReference type="ChEBI" id="CHEBI:30616"/>
        <dbReference type="ChEBI" id="CHEBI:33019"/>
        <dbReference type="ChEBI" id="CHEBI:58095"/>
        <dbReference type="ChEBI" id="CHEBI:78442"/>
        <dbReference type="ChEBI" id="CHEBI:78531"/>
        <dbReference type="ChEBI" id="CHEBI:456215"/>
        <dbReference type="EC" id="6.1.1.20"/>
    </reaction>
</comment>
<comment type="cofactor">
    <cofactor evidence="15">
        <name>Mg(2+)</name>
        <dbReference type="ChEBI" id="CHEBI:18420"/>
    </cofactor>
    <text evidence="15">Binds 2 magnesium ions per tetramer.</text>
</comment>
<keyword evidence="6 15" id="KW-0436">Ligase</keyword>
<dbReference type="Pfam" id="PF01588">
    <property type="entry name" value="tRNA_bind"/>
    <property type="match status" value="1"/>
</dbReference>
<dbReference type="Pfam" id="PF03483">
    <property type="entry name" value="B3_4"/>
    <property type="match status" value="1"/>
</dbReference>
<dbReference type="Gene3D" id="2.40.50.140">
    <property type="entry name" value="Nucleic acid-binding proteins"/>
    <property type="match status" value="1"/>
</dbReference>
<dbReference type="InterPro" id="IPR033714">
    <property type="entry name" value="tRNA_bind_bactPheRS"/>
</dbReference>
<dbReference type="InterPro" id="IPR005121">
    <property type="entry name" value="Fdx_antiC-bd"/>
</dbReference>
<keyword evidence="5 16" id="KW-0820">tRNA-binding</keyword>
<dbReference type="Gene3D" id="3.30.70.380">
    <property type="entry name" value="Ferrodoxin-fold anticodon-binding domain"/>
    <property type="match status" value="1"/>
</dbReference>
<dbReference type="PROSITE" id="PS51483">
    <property type="entry name" value="B5"/>
    <property type="match status" value="1"/>
</dbReference>
<dbReference type="GO" id="GO:0006432">
    <property type="term" value="P:phenylalanyl-tRNA aminoacylation"/>
    <property type="evidence" value="ECO:0007669"/>
    <property type="project" value="UniProtKB-UniRule"/>
</dbReference>
<dbReference type="GO" id="GO:0004826">
    <property type="term" value="F:phenylalanine-tRNA ligase activity"/>
    <property type="evidence" value="ECO:0007669"/>
    <property type="project" value="UniProtKB-UniRule"/>
</dbReference>
<dbReference type="Pfam" id="PF17759">
    <property type="entry name" value="tRNA_synthFbeta"/>
    <property type="match status" value="1"/>
</dbReference>
<dbReference type="NCBIfam" id="TIGR00472">
    <property type="entry name" value="pheT_bact"/>
    <property type="match status" value="1"/>
</dbReference>
<evidence type="ECO:0000259" key="19">
    <source>
        <dbReference type="PROSITE" id="PS51483"/>
    </source>
</evidence>
<evidence type="ECO:0000256" key="4">
    <source>
        <dbReference type="ARBA" id="ARBA00022490"/>
    </source>
</evidence>
<keyword evidence="9 15" id="KW-0067">ATP-binding</keyword>
<dbReference type="InterPro" id="IPR005146">
    <property type="entry name" value="B3/B4_tRNA-bd"/>
</dbReference>
<dbReference type="SMART" id="SM00896">
    <property type="entry name" value="FDX-ACB"/>
    <property type="match status" value="1"/>
</dbReference>
<dbReference type="AlphaFoldDB" id="A0A7M1XJP1"/>
<keyword evidence="4 15" id="KW-0963">Cytoplasm</keyword>
<dbReference type="CDD" id="cd00769">
    <property type="entry name" value="PheRS_beta_core"/>
    <property type="match status" value="1"/>
</dbReference>
<keyword evidence="8 15" id="KW-0547">Nucleotide-binding</keyword>
<feature type="domain" description="TRNA-binding" evidence="17">
    <location>
        <begin position="64"/>
        <end position="182"/>
    </location>
</feature>
<keyword evidence="12 15" id="KW-0648">Protein biosynthesis</keyword>
<dbReference type="InterPro" id="IPR002547">
    <property type="entry name" value="tRNA-bd_dom"/>
</dbReference>
<evidence type="ECO:0000256" key="10">
    <source>
        <dbReference type="ARBA" id="ARBA00022842"/>
    </source>
</evidence>
<dbReference type="PANTHER" id="PTHR10947:SF0">
    <property type="entry name" value="PHENYLALANINE--TRNA LIGASE BETA SUBUNIT"/>
    <property type="match status" value="1"/>
</dbReference>
<dbReference type="EC" id="6.1.1.20" evidence="15"/>
<dbReference type="Gene3D" id="3.30.930.10">
    <property type="entry name" value="Bira Bifunctional Protein, Domain 2"/>
    <property type="match status" value="1"/>
</dbReference>
<comment type="similarity">
    <text evidence="2 15">Belongs to the phenylalanyl-tRNA synthetase beta subunit family. Type 1 subfamily.</text>
</comment>
<dbReference type="GO" id="GO:0009328">
    <property type="term" value="C:phenylalanine-tRNA ligase complex"/>
    <property type="evidence" value="ECO:0007669"/>
    <property type="project" value="TreeGrafter"/>
</dbReference>
<dbReference type="KEGG" id="trc:DYE49_04445"/>
<dbReference type="GO" id="GO:0000049">
    <property type="term" value="F:tRNA binding"/>
    <property type="evidence" value="ECO:0007669"/>
    <property type="project" value="UniProtKB-UniRule"/>
</dbReference>
<evidence type="ECO:0000256" key="13">
    <source>
        <dbReference type="ARBA" id="ARBA00023146"/>
    </source>
</evidence>
<reference evidence="20 21" key="1">
    <citation type="submission" date="2018-08" db="EMBL/GenBank/DDBJ databases">
        <title>The first complete genome of Treponema rectale (CHPAT), a commensal spirochete of the bovine rectum.</title>
        <authorList>
            <person name="Staton G.J."/>
            <person name="Clegg S.R."/>
            <person name="Carter S.D."/>
            <person name="Radford A.D."/>
            <person name="Darby A."/>
            <person name="Hall N."/>
            <person name="Birtles R.J."/>
            <person name="Evans N.J."/>
        </authorList>
    </citation>
    <scope>NUCLEOTIDE SEQUENCE [LARGE SCALE GENOMIC DNA]</scope>
    <source>
        <strain evidence="20 21">CHPA</strain>
    </source>
</reference>
<dbReference type="Pfam" id="PF03147">
    <property type="entry name" value="FDX-ACB"/>
    <property type="match status" value="1"/>
</dbReference>
<dbReference type="InterPro" id="IPR004532">
    <property type="entry name" value="Phe-tRNA-ligase_IIc_bsu_bact"/>
</dbReference>
<evidence type="ECO:0000313" key="20">
    <source>
        <dbReference type="EMBL" id="QOS39753.1"/>
    </source>
</evidence>
<proteinExistence type="inferred from homology"/>
<keyword evidence="7 15" id="KW-0479">Metal-binding</keyword>
<dbReference type="InterPro" id="IPR036690">
    <property type="entry name" value="Fdx_antiC-bd_sf"/>
</dbReference>
<dbReference type="SUPFAM" id="SSF50249">
    <property type="entry name" value="Nucleic acid-binding proteins"/>
    <property type="match status" value="1"/>
</dbReference>